<dbReference type="RefSeq" id="WP_170290491.1">
    <property type="nucleotide sequence ID" value="NZ_BAAABR010000004.1"/>
</dbReference>
<dbReference type="InterPro" id="IPR036188">
    <property type="entry name" value="FAD/NAD-bd_sf"/>
</dbReference>
<dbReference type="Proteomes" id="UP000318416">
    <property type="component" value="Unassembled WGS sequence"/>
</dbReference>
<reference evidence="1 2" key="1">
    <citation type="submission" date="2019-06" db="EMBL/GenBank/DDBJ databases">
        <title>Sequencing the genomes of 1000 actinobacteria strains.</title>
        <authorList>
            <person name="Klenk H.-P."/>
        </authorList>
    </citation>
    <scope>NUCLEOTIDE SEQUENCE [LARGE SCALE GENOMIC DNA]</scope>
    <source>
        <strain evidence="1 2">DSM 41649</strain>
    </source>
</reference>
<evidence type="ECO:0000313" key="1">
    <source>
        <dbReference type="EMBL" id="TWE15773.1"/>
    </source>
</evidence>
<accession>A0A561EJI8</accession>
<gene>
    <name evidence="1" type="ORF">FB465_0708</name>
</gene>
<sequence length="298" mass="32321">MDRLATVSTPVYEARSAWAEPTVDHRSSLLNRYGPPLAVDRAALDELLREAAREAGVRLVRAHAKPVAGPDGGWLVPGLENPVPVVVDATGTARAVSRARLRWHGVDRLRYTIWQTRPADRLPQPWSLVEAAPDGWWYSAPTPGSERLTVMQVQDTAGRAPQLPPPRTSERLAHRSLPRPAAQRVAVVGCAGPPWTAGLVAVGDAALSVDPLSSSGLRHALELAGPASEAALGLLHGDERPADDYARAVRHAFLKHLADRQFFHAAATRYQTAAFWSHRSDLEHMRLADAQSGHRSGV</sequence>
<evidence type="ECO:0000313" key="2">
    <source>
        <dbReference type="Proteomes" id="UP000318416"/>
    </source>
</evidence>
<protein>
    <submittedName>
        <fullName evidence="1">Tryptophan halogenase</fullName>
    </submittedName>
</protein>
<dbReference type="SUPFAM" id="SSF51905">
    <property type="entry name" value="FAD/NAD(P)-binding domain"/>
    <property type="match status" value="1"/>
</dbReference>
<dbReference type="InterPro" id="IPR006905">
    <property type="entry name" value="Flavin_halogenase"/>
</dbReference>
<proteinExistence type="predicted"/>
<dbReference type="Pfam" id="PF04820">
    <property type="entry name" value="Trp_halogenase"/>
    <property type="match status" value="1"/>
</dbReference>
<dbReference type="GO" id="GO:0004497">
    <property type="term" value="F:monooxygenase activity"/>
    <property type="evidence" value="ECO:0007669"/>
    <property type="project" value="InterPro"/>
</dbReference>
<keyword evidence="2" id="KW-1185">Reference proteome</keyword>
<dbReference type="Gene3D" id="3.50.50.60">
    <property type="entry name" value="FAD/NAD(P)-binding domain"/>
    <property type="match status" value="1"/>
</dbReference>
<organism evidence="1 2">
    <name type="scientific">Kitasatospora atroaurantiaca</name>
    <dbReference type="NCBI Taxonomy" id="285545"/>
    <lineage>
        <taxon>Bacteria</taxon>
        <taxon>Bacillati</taxon>
        <taxon>Actinomycetota</taxon>
        <taxon>Actinomycetes</taxon>
        <taxon>Kitasatosporales</taxon>
        <taxon>Streptomycetaceae</taxon>
        <taxon>Kitasatospora</taxon>
    </lineage>
</organism>
<comment type="caution">
    <text evidence="1">The sequence shown here is derived from an EMBL/GenBank/DDBJ whole genome shotgun (WGS) entry which is preliminary data.</text>
</comment>
<dbReference type="AlphaFoldDB" id="A0A561EJI8"/>
<dbReference type="EMBL" id="VIVR01000001">
    <property type="protein sequence ID" value="TWE15773.1"/>
    <property type="molecule type" value="Genomic_DNA"/>
</dbReference>
<name>A0A561EJI8_9ACTN</name>
<dbReference type="Gene3D" id="3.30.9.100">
    <property type="match status" value="1"/>
</dbReference>